<proteinExistence type="inferred from homology"/>
<dbReference type="Proteomes" id="UP000759273">
    <property type="component" value="Unassembled WGS sequence"/>
</dbReference>
<reference evidence="5" key="1">
    <citation type="submission" date="2021-02" db="EMBL/GenBank/DDBJ databases">
        <title>Infant gut strain persistence is associated with maternal origin, phylogeny, and functional potential including surface adhesion and iron acquisition.</title>
        <authorList>
            <person name="Lou Y.C."/>
        </authorList>
    </citation>
    <scope>NUCLEOTIDE SEQUENCE</scope>
    <source>
        <strain evidence="5">L3_101_000M1_dasL3_101_000M1_concoct_87</strain>
    </source>
</reference>
<evidence type="ECO:0000259" key="4">
    <source>
        <dbReference type="PROSITE" id="PS51898"/>
    </source>
</evidence>
<dbReference type="InterPro" id="IPR050090">
    <property type="entry name" value="Tyrosine_recombinase_XerCD"/>
</dbReference>
<evidence type="ECO:0000256" key="1">
    <source>
        <dbReference type="ARBA" id="ARBA00008857"/>
    </source>
</evidence>
<dbReference type="InterPro" id="IPR011010">
    <property type="entry name" value="DNA_brk_join_enz"/>
</dbReference>
<dbReference type="Gene3D" id="1.10.443.10">
    <property type="entry name" value="Intergrase catalytic core"/>
    <property type="match status" value="1"/>
</dbReference>
<dbReference type="GO" id="GO:0015074">
    <property type="term" value="P:DNA integration"/>
    <property type="evidence" value="ECO:0007669"/>
    <property type="project" value="InterPro"/>
</dbReference>
<dbReference type="AlphaFoldDB" id="A0A943D7D7"/>
<dbReference type="Gene3D" id="1.10.150.130">
    <property type="match status" value="1"/>
</dbReference>
<dbReference type="PANTHER" id="PTHR30349">
    <property type="entry name" value="PHAGE INTEGRASE-RELATED"/>
    <property type="match status" value="1"/>
</dbReference>
<dbReference type="InterPro" id="IPR013762">
    <property type="entry name" value="Integrase-like_cat_sf"/>
</dbReference>
<protein>
    <submittedName>
        <fullName evidence="5">Site-specific integrase</fullName>
    </submittedName>
</protein>
<dbReference type="GO" id="GO:0003677">
    <property type="term" value="F:DNA binding"/>
    <property type="evidence" value="ECO:0007669"/>
    <property type="project" value="UniProtKB-KW"/>
</dbReference>
<feature type="domain" description="Tyr recombinase" evidence="4">
    <location>
        <begin position="172"/>
        <end position="365"/>
    </location>
</feature>
<evidence type="ECO:0000256" key="2">
    <source>
        <dbReference type="ARBA" id="ARBA00023125"/>
    </source>
</evidence>
<dbReference type="EMBL" id="JAGZGG010000004">
    <property type="protein sequence ID" value="MBS5331510.1"/>
    <property type="molecule type" value="Genomic_DNA"/>
</dbReference>
<sequence>MAKRGENIRKRKDGRWEGRYIKGRNSDRTAIWGYIYGHSYNEVKEKLTIKKMEVQQFALNVENPTFSELSRTWESSIFLGVKSSTAAHYHYTLQHYILPVLGPYRVQALSECILENSLLEIIAPADQNHKTLGNAMGKECLTLVRRICRYAVHLHIMRPIEIDLKLPAVNSSNTTVLNNLEQKSVCAYVCSSPTPRRLGMLLMMQMGLRIGEVCGLQWGDFDLQNGVLSVRRTVKRIYMAPGKTTLVTQSPKTQSSERDIPIPTSILSLLEGEYVGQSNDVWFLSDTELRPVEPRCYYKSLQGYLKQAQVPVVRPHALRHTFATTCLQAGCNVKTLSELMGHSNPDITLKRYAHSCWEWKQNEMNRIYG</sequence>
<dbReference type="PANTHER" id="PTHR30349:SF41">
    <property type="entry name" value="INTEGRASE_RECOMBINASE PROTEIN MJ0367-RELATED"/>
    <property type="match status" value="1"/>
</dbReference>
<evidence type="ECO:0000256" key="3">
    <source>
        <dbReference type="ARBA" id="ARBA00023172"/>
    </source>
</evidence>
<dbReference type="PROSITE" id="PS51898">
    <property type="entry name" value="TYR_RECOMBINASE"/>
    <property type="match status" value="1"/>
</dbReference>
<comment type="caution">
    <text evidence="5">The sequence shown here is derived from an EMBL/GenBank/DDBJ whole genome shotgun (WGS) entry which is preliminary data.</text>
</comment>
<dbReference type="CDD" id="cd01189">
    <property type="entry name" value="INT_ICEBs1_C_like"/>
    <property type="match status" value="1"/>
</dbReference>
<evidence type="ECO:0000313" key="6">
    <source>
        <dbReference type="Proteomes" id="UP000759273"/>
    </source>
</evidence>
<dbReference type="InterPro" id="IPR010998">
    <property type="entry name" value="Integrase_recombinase_N"/>
</dbReference>
<keyword evidence="2" id="KW-0238">DNA-binding</keyword>
<dbReference type="Pfam" id="PF00589">
    <property type="entry name" value="Phage_integrase"/>
    <property type="match status" value="1"/>
</dbReference>
<dbReference type="InterPro" id="IPR002104">
    <property type="entry name" value="Integrase_catalytic"/>
</dbReference>
<evidence type="ECO:0000313" key="5">
    <source>
        <dbReference type="EMBL" id="MBS5331510.1"/>
    </source>
</evidence>
<organism evidence="5 6">
    <name type="scientific">Subdoligranulum variabile</name>
    <dbReference type="NCBI Taxonomy" id="214851"/>
    <lineage>
        <taxon>Bacteria</taxon>
        <taxon>Bacillati</taxon>
        <taxon>Bacillota</taxon>
        <taxon>Clostridia</taxon>
        <taxon>Eubacteriales</taxon>
        <taxon>Oscillospiraceae</taxon>
        <taxon>Subdoligranulum</taxon>
    </lineage>
</organism>
<comment type="similarity">
    <text evidence="1">Belongs to the 'phage' integrase family.</text>
</comment>
<dbReference type="SUPFAM" id="SSF56349">
    <property type="entry name" value="DNA breaking-rejoining enzymes"/>
    <property type="match status" value="1"/>
</dbReference>
<dbReference type="GO" id="GO:0006310">
    <property type="term" value="P:DNA recombination"/>
    <property type="evidence" value="ECO:0007669"/>
    <property type="project" value="UniProtKB-KW"/>
</dbReference>
<accession>A0A943D7D7</accession>
<name>A0A943D7D7_9FIRM</name>
<gene>
    <name evidence="5" type="ORF">KHY36_03145</name>
</gene>
<keyword evidence="3" id="KW-0233">DNA recombination</keyword>